<dbReference type="PROSITE" id="PS01137">
    <property type="entry name" value="TATD_1"/>
    <property type="match status" value="1"/>
</dbReference>
<feature type="compositionally biased region" description="Polar residues" evidence="3">
    <location>
        <begin position="303"/>
        <end position="333"/>
    </location>
</feature>
<feature type="region of interest" description="Disordered" evidence="3">
    <location>
        <begin position="211"/>
        <end position="392"/>
    </location>
</feature>
<feature type="region of interest" description="Disordered" evidence="3">
    <location>
        <begin position="14"/>
        <end position="103"/>
    </location>
</feature>
<name>A0ABD1JW55_9TELE</name>
<evidence type="ECO:0000256" key="2">
    <source>
        <dbReference type="ARBA" id="ARBA00022801"/>
    </source>
</evidence>
<organism evidence="4 5">
    <name type="scientific">Coilia grayii</name>
    <name type="common">Gray's grenadier anchovy</name>
    <dbReference type="NCBI Taxonomy" id="363190"/>
    <lineage>
        <taxon>Eukaryota</taxon>
        <taxon>Metazoa</taxon>
        <taxon>Chordata</taxon>
        <taxon>Craniata</taxon>
        <taxon>Vertebrata</taxon>
        <taxon>Euteleostomi</taxon>
        <taxon>Actinopterygii</taxon>
        <taxon>Neopterygii</taxon>
        <taxon>Teleostei</taxon>
        <taxon>Clupei</taxon>
        <taxon>Clupeiformes</taxon>
        <taxon>Clupeoidei</taxon>
        <taxon>Engraulidae</taxon>
        <taxon>Coilinae</taxon>
        <taxon>Coilia</taxon>
    </lineage>
</organism>
<comment type="caution">
    <text evidence="4">The sequence shown here is derived from an EMBL/GenBank/DDBJ whole genome shotgun (WGS) entry which is preliminary data.</text>
</comment>
<comment type="similarity">
    <text evidence="1">Belongs to the metallo-dependent hydrolases superfamily. TatD-type hydrolase family.</text>
</comment>
<dbReference type="Gene3D" id="3.20.20.140">
    <property type="entry name" value="Metal-dependent hydrolases"/>
    <property type="match status" value="1"/>
</dbReference>
<dbReference type="Proteomes" id="UP001591681">
    <property type="component" value="Unassembled WGS sequence"/>
</dbReference>
<keyword evidence="5" id="KW-1185">Reference proteome</keyword>
<protein>
    <submittedName>
        <fullName evidence="4">Uncharacterized protein</fullName>
    </submittedName>
</protein>
<dbReference type="GO" id="GO:0016787">
    <property type="term" value="F:hydrolase activity"/>
    <property type="evidence" value="ECO:0007669"/>
    <property type="project" value="UniProtKB-KW"/>
</dbReference>
<feature type="compositionally biased region" description="Low complexity" evidence="3">
    <location>
        <begin position="376"/>
        <end position="392"/>
    </location>
</feature>
<evidence type="ECO:0000256" key="1">
    <source>
        <dbReference type="ARBA" id="ARBA00009275"/>
    </source>
</evidence>
<accession>A0ABD1JW55</accession>
<dbReference type="PROSITE" id="PS01090">
    <property type="entry name" value="TATD_2"/>
    <property type="match status" value="1"/>
</dbReference>
<gene>
    <name evidence="4" type="ORF">ACEWY4_013360</name>
</gene>
<dbReference type="InterPro" id="IPR018228">
    <property type="entry name" value="DNase_TatD-rel_CS"/>
</dbReference>
<feature type="region of interest" description="Disordered" evidence="3">
    <location>
        <begin position="122"/>
        <end position="159"/>
    </location>
</feature>
<dbReference type="FunFam" id="3.20.20.140:FF:000027">
    <property type="entry name" value="putative deoxyribonuclease TATDN2"/>
    <property type="match status" value="1"/>
</dbReference>
<evidence type="ECO:0000313" key="5">
    <source>
        <dbReference type="Proteomes" id="UP001591681"/>
    </source>
</evidence>
<dbReference type="PROSITE" id="PS01091">
    <property type="entry name" value="TATD_3"/>
    <property type="match status" value="1"/>
</dbReference>
<evidence type="ECO:0000256" key="3">
    <source>
        <dbReference type="SAM" id="MobiDB-lite"/>
    </source>
</evidence>
<dbReference type="PANTHER" id="PTHR46363">
    <property type="entry name" value="DEOXYRIBONUCLEASE TATDN2-RELATED"/>
    <property type="match status" value="1"/>
</dbReference>
<dbReference type="InterPro" id="IPR032466">
    <property type="entry name" value="Metal_Hydrolase"/>
</dbReference>
<proteinExistence type="inferred from homology"/>
<feature type="compositionally biased region" description="Polar residues" evidence="3">
    <location>
        <begin position="357"/>
        <end position="374"/>
    </location>
</feature>
<keyword evidence="2" id="KW-0378">Hydrolase</keyword>
<evidence type="ECO:0000313" key="4">
    <source>
        <dbReference type="EMBL" id="KAL2091097.1"/>
    </source>
</evidence>
<dbReference type="EMBL" id="JBHFQA010000011">
    <property type="protein sequence ID" value="KAL2091097.1"/>
    <property type="molecule type" value="Genomic_DNA"/>
</dbReference>
<sequence length="742" mass="81063">MSFSKKKKGKLLTFGWLRTAGGASPRKMKKSNGGSPRPTDWGDEGASTGGTCEASASLGGVANITLTSPTGRPLGAQTQSHCDRGTLPSESETTPKPHRGFRKTRRLLDKFKKATGCPEIGLNKPGFVFTKRSEGSNINSPRGGHKRKASALTKQSPPAMASLEPHLSAVATGGRHSTTAASGLLSATDDNCNRGPVPLIFIDTEEEVAKPDRSKMSEFCGGGNSPDWSDVDDQVEIRVLSQDDSIEPQNKRIESTAETKIIKQPVATDKASTSQFHSFVPPPDYSMHPSTASPKHTWFVSRGSPSTASPKQSRGGKNTSRSQSWAGNSQSPLTVPPRQSWDGDGRSSWKPEPSPSRVGNGTCSSKSSPSQSVFRSGGSPMGNGSSPSPSSALLTPSLMPWWSYWEQHPNICAPFSPDPFALRSATPSPQSTGLKSPVHSPSTDFLNSSWKVSPTCSGDLPAAQVRAVESMGFIDSHCHLDMLYGKLGFRGTFQSFRNRYTTSFPTDFRGCVANFCNPRLTELEGLWEGLLGEELVWGAFGCHPHFAKDYCYKHEQIIMRGLRHPKAVAFGEIGLDYSHKNNTQASKQKEVFERQLRLAVSMGKPLVIHCRDADDHLLEIMKKCVPADYKIHRHCFTNKFSVIEPFLTEFPNLCVGFTGLVTYTRVSEVRDTVRRIPLDRILMETDSPYFVPRNVSRSVCGFAHPGMGKHILQEISMLKGEPLANVLRTVHQNTARIYGLEP</sequence>
<dbReference type="AlphaFoldDB" id="A0ABD1JW55"/>
<feature type="compositionally biased region" description="Polar residues" evidence="3">
    <location>
        <begin position="64"/>
        <end position="80"/>
    </location>
</feature>
<dbReference type="SUPFAM" id="SSF51556">
    <property type="entry name" value="Metallo-dependent hydrolases"/>
    <property type="match status" value="1"/>
</dbReference>
<feature type="compositionally biased region" description="Basic and acidic residues" evidence="3">
    <location>
        <begin position="249"/>
        <end position="261"/>
    </location>
</feature>
<reference evidence="4 5" key="1">
    <citation type="submission" date="2024-09" db="EMBL/GenBank/DDBJ databases">
        <title>A chromosome-level genome assembly of Gray's grenadier anchovy, Coilia grayii.</title>
        <authorList>
            <person name="Fu Z."/>
        </authorList>
    </citation>
    <scope>NUCLEOTIDE SEQUENCE [LARGE SCALE GENOMIC DNA]</scope>
    <source>
        <strain evidence="4">G4</strain>
        <tissue evidence="4">Muscle</tissue>
    </source>
</reference>
<dbReference type="Pfam" id="PF01026">
    <property type="entry name" value="TatD_DNase"/>
    <property type="match status" value="1"/>
</dbReference>
<dbReference type="InterPro" id="IPR001130">
    <property type="entry name" value="TatD-like"/>
</dbReference>
<dbReference type="CDD" id="cd01310">
    <property type="entry name" value="TatD_DNAse"/>
    <property type="match status" value="1"/>
</dbReference>
<dbReference type="PANTHER" id="PTHR46363:SF1">
    <property type="entry name" value="DEOXYRIBONUCLEASE TATDN2-RELATED"/>
    <property type="match status" value="1"/>
</dbReference>